<dbReference type="GO" id="GO:0016787">
    <property type="term" value="F:hydrolase activity"/>
    <property type="evidence" value="ECO:0007669"/>
    <property type="project" value="UniProtKB-KW"/>
</dbReference>
<feature type="signal peptide" evidence="1">
    <location>
        <begin position="1"/>
        <end position="23"/>
    </location>
</feature>
<feature type="chain" id="PRO_5046202312" evidence="1">
    <location>
        <begin position="24"/>
        <end position="294"/>
    </location>
</feature>
<gene>
    <name evidence="2" type="ORF">ACFOZ4_07795</name>
</gene>
<comment type="caution">
    <text evidence="2">The sequence shown here is derived from an EMBL/GenBank/DDBJ whole genome shotgun (WGS) entry which is preliminary data.</text>
</comment>
<evidence type="ECO:0000313" key="3">
    <source>
        <dbReference type="Proteomes" id="UP001595816"/>
    </source>
</evidence>
<accession>A0ABV8LJQ5</accession>
<dbReference type="Gene3D" id="3.40.50.1820">
    <property type="entry name" value="alpha/beta hydrolase"/>
    <property type="match status" value="1"/>
</dbReference>
<dbReference type="Proteomes" id="UP001595816">
    <property type="component" value="Unassembled WGS sequence"/>
</dbReference>
<evidence type="ECO:0000313" key="2">
    <source>
        <dbReference type="EMBL" id="MFC4130503.1"/>
    </source>
</evidence>
<protein>
    <submittedName>
        <fullName evidence="2">Alpha/beta hydrolase family protein</fullName>
    </submittedName>
</protein>
<sequence>MRRVLALLVLLLAGCSAVTPVEAPVAVSPAAPTAIAPSPAAAGHAPAKSFAVATRTLRFQRGDRKLPTTVYYPKSSGHFPVVVFGHGLTGSPTGYAELLRRWAAAGFVIAAPAFPHTSAGAAKVDVMDVLNQPADVSAVLDGLTALPGSDPLRKILDLKAVAAAGHSAGGITTVGVFSAQPRDPRFTAGIVLAGNSLGVGQTFTGTPAPILFVHADKDPVVPAYTDRAVFDALPWPRAFLRLSGDGHSSPYVSRRDSQFGVVASTTVDFLRWALYRDSSARARLLRVRGLDAHL</sequence>
<dbReference type="RefSeq" id="WP_253757772.1">
    <property type="nucleotide sequence ID" value="NZ_JAMZDZ010000001.1"/>
</dbReference>
<keyword evidence="3" id="KW-1185">Reference proteome</keyword>
<dbReference type="EMBL" id="JBHSAY010000005">
    <property type="protein sequence ID" value="MFC4130503.1"/>
    <property type="molecule type" value="Genomic_DNA"/>
</dbReference>
<organism evidence="2 3">
    <name type="scientific">Hamadaea flava</name>
    <dbReference type="NCBI Taxonomy" id="1742688"/>
    <lineage>
        <taxon>Bacteria</taxon>
        <taxon>Bacillati</taxon>
        <taxon>Actinomycetota</taxon>
        <taxon>Actinomycetes</taxon>
        <taxon>Micromonosporales</taxon>
        <taxon>Micromonosporaceae</taxon>
        <taxon>Hamadaea</taxon>
    </lineage>
</organism>
<name>A0ABV8LJQ5_9ACTN</name>
<keyword evidence="1" id="KW-0732">Signal</keyword>
<evidence type="ECO:0000256" key="1">
    <source>
        <dbReference type="SAM" id="SignalP"/>
    </source>
</evidence>
<dbReference type="PANTHER" id="PTHR33428:SF14">
    <property type="entry name" value="CARBOXYLESTERASE TYPE B DOMAIN-CONTAINING PROTEIN"/>
    <property type="match status" value="1"/>
</dbReference>
<reference evidence="3" key="1">
    <citation type="journal article" date="2019" name="Int. J. Syst. Evol. Microbiol.">
        <title>The Global Catalogue of Microorganisms (GCM) 10K type strain sequencing project: providing services to taxonomists for standard genome sequencing and annotation.</title>
        <authorList>
            <consortium name="The Broad Institute Genomics Platform"/>
            <consortium name="The Broad Institute Genome Sequencing Center for Infectious Disease"/>
            <person name="Wu L."/>
            <person name="Ma J."/>
        </authorList>
    </citation>
    <scope>NUCLEOTIDE SEQUENCE [LARGE SCALE GENOMIC DNA]</scope>
    <source>
        <strain evidence="3">CGMCC 4.7289</strain>
    </source>
</reference>
<proteinExistence type="predicted"/>
<keyword evidence="2" id="KW-0378">Hydrolase</keyword>
<dbReference type="InterPro" id="IPR017395">
    <property type="entry name" value="Chlorophyllase-like"/>
</dbReference>
<dbReference type="InterPro" id="IPR029058">
    <property type="entry name" value="AB_hydrolase_fold"/>
</dbReference>
<dbReference type="Pfam" id="PF07224">
    <property type="entry name" value="Chlorophyllase"/>
    <property type="match status" value="1"/>
</dbReference>
<dbReference type="PANTHER" id="PTHR33428">
    <property type="entry name" value="CHLOROPHYLLASE-2, CHLOROPLASTIC"/>
    <property type="match status" value="1"/>
</dbReference>
<dbReference type="SUPFAM" id="SSF53474">
    <property type="entry name" value="alpha/beta-Hydrolases"/>
    <property type="match status" value="1"/>
</dbReference>
<dbReference type="PROSITE" id="PS51257">
    <property type="entry name" value="PROKAR_LIPOPROTEIN"/>
    <property type="match status" value="1"/>
</dbReference>